<dbReference type="SMART" id="SM01052">
    <property type="entry name" value="CAP_GLY"/>
    <property type="match status" value="1"/>
</dbReference>
<keyword evidence="4" id="KW-1185">Reference proteome</keyword>
<proteinExistence type="predicted"/>
<comment type="caution">
    <text evidence="3">The sequence shown here is derived from an EMBL/GenBank/DDBJ whole genome shotgun (WGS) entry which is preliminary data.</text>
</comment>
<evidence type="ECO:0000259" key="2">
    <source>
        <dbReference type="PROSITE" id="PS50245"/>
    </source>
</evidence>
<dbReference type="Pfam" id="PF01841">
    <property type="entry name" value="Transglut_core"/>
    <property type="match status" value="1"/>
</dbReference>
<dbReference type="Pfam" id="PF01302">
    <property type="entry name" value="CAP_GLY"/>
    <property type="match status" value="1"/>
</dbReference>
<dbReference type="SUPFAM" id="SSF74924">
    <property type="entry name" value="Cap-Gly domain"/>
    <property type="match status" value="1"/>
</dbReference>
<dbReference type="InterPro" id="IPR000938">
    <property type="entry name" value="CAP-Gly_domain"/>
</dbReference>
<organism evidence="3 4">
    <name type="scientific">Porites evermanni</name>
    <dbReference type="NCBI Taxonomy" id="104178"/>
    <lineage>
        <taxon>Eukaryota</taxon>
        <taxon>Metazoa</taxon>
        <taxon>Cnidaria</taxon>
        <taxon>Anthozoa</taxon>
        <taxon>Hexacorallia</taxon>
        <taxon>Scleractinia</taxon>
        <taxon>Fungiina</taxon>
        <taxon>Poritidae</taxon>
        <taxon>Porites</taxon>
    </lineage>
</organism>
<dbReference type="InterPro" id="IPR056564">
    <property type="entry name" value="Ig-like_KY"/>
</dbReference>
<dbReference type="Gene3D" id="2.30.30.190">
    <property type="entry name" value="CAP Gly-rich-like domain"/>
    <property type="match status" value="1"/>
</dbReference>
<reference evidence="3 4" key="1">
    <citation type="submission" date="2022-05" db="EMBL/GenBank/DDBJ databases">
        <authorList>
            <consortium name="Genoscope - CEA"/>
            <person name="William W."/>
        </authorList>
    </citation>
    <scope>NUCLEOTIDE SEQUENCE [LARGE SCALE GENOMIC DNA]</scope>
</reference>
<dbReference type="InterPro" id="IPR052557">
    <property type="entry name" value="CAP/Cytokinesis_protein"/>
</dbReference>
<feature type="compositionally biased region" description="Basic and acidic residues" evidence="1">
    <location>
        <begin position="18"/>
        <end position="29"/>
    </location>
</feature>
<feature type="compositionally biased region" description="Polar residues" evidence="1">
    <location>
        <begin position="31"/>
        <end position="43"/>
    </location>
</feature>
<name>A0ABN8QWG3_9CNID</name>
<feature type="region of interest" description="Disordered" evidence="1">
    <location>
        <begin position="1"/>
        <end position="46"/>
    </location>
</feature>
<dbReference type="SUPFAM" id="SSF54001">
    <property type="entry name" value="Cysteine proteinases"/>
    <property type="match status" value="1"/>
</dbReference>
<dbReference type="Gene3D" id="3.10.620.30">
    <property type="match status" value="1"/>
</dbReference>
<protein>
    <recommendedName>
        <fullName evidence="2">CAP-Gly domain-containing protein</fullName>
    </recommendedName>
</protein>
<dbReference type="InterPro" id="IPR038765">
    <property type="entry name" value="Papain-like_cys_pep_sf"/>
</dbReference>
<gene>
    <name evidence="3" type="ORF">PEVE_00007015</name>
</gene>
<accession>A0ABN8QWG3</accession>
<evidence type="ECO:0000313" key="3">
    <source>
        <dbReference type="EMBL" id="CAH3169808.1"/>
    </source>
</evidence>
<dbReference type="EMBL" id="CALNXI010001464">
    <property type="protein sequence ID" value="CAH3169808.1"/>
    <property type="molecule type" value="Genomic_DNA"/>
</dbReference>
<dbReference type="InterPro" id="IPR036859">
    <property type="entry name" value="CAP-Gly_dom_sf"/>
</dbReference>
<dbReference type="InterPro" id="IPR002931">
    <property type="entry name" value="Transglutaminase-like"/>
</dbReference>
<sequence>MGCGTSRSVETAVITSNEGHDKPSIRETETNENVSATPNSLDNNNDRPIMEVLAEQPLTEASIHHQEHGFSVGDRVHVSGYVGTVKFIDELSDLGDGEWIGIELDRSHPQGHDGCFQGVQRFLCKQRHGLFVRPSSVFHHTDIDAITKTSSVSPQTITFIQTSMRRFLARIRLKRFQQRTGVEKKIDAHVLSTPEEETESVERLSQYLTHPWSGERHKAYAIFRWLSFNVAYDVEGFFGRAEKKKGNASSVLKHRTSVCAGYANLFEGLAKAAGLQVHTISGYAKGYGFEPGQQFKNTNHAWNAIQVNREWFICEPTWGAGYLGNDLLFHRSPNVAMFLMDPEYAICSHYPADEQWQFLDQPISKEEFEKLVVPSGRIHEVGVELLSHKESIYTIKDADNIDMMFYSPSLKILRGGLKDTSGKELEGRKWTQVIPCGVNKVKLRAQFPTPGKFKLCLYVRDADSNNTWQHGVEYLVNAGKGVEKGRGGFPRLGNEFYEMGFYLDHPFENVVSQDGKACISLENLNSQISGVSGNLELEGKDKKLKEEFNGFTFYWTEKTNKGYQVKVHCPVPGEYTLNIFAKHTEEGRSNTFVCGYYITALAGVGPVPGFPRLSDRFDAWGLELIEPRENIHVPDGRASVKIKTPDKIFLSGNLKKGSQYLDNGLCFTTTSGGVSTVLVHAPETGEFQLNIFGRKPGGKDSEYLGSLVIKADQAASLNPGFPYLKDEFKEWGLELVDHFENILSYDSHVTVTLSHPSNISVQSFLFDADNKQIGYSLPSQTADNKTTMTLNETISVHTKFYTNLNENYSNMRQTGNDNLILHLSSKYGCEVRVLSTSRSNNFDTYVLELWIFTELAPENQ</sequence>
<dbReference type="Proteomes" id="UP001159427">
    <property type="component" value="Unassembled WGS sequence"/>
</dbReference>
<evidence type="ECO:0000313" key="4">
    <source>
        <dbReference type="Proteomes" id="UP001159427"/>
    </source>
</evidence>
<dbReference type="SMART" id="SM00460">
    <property type="entry name" value="TGc"/>
    <property type="match status" value="1"/>
</dbReference>
<feature type="compositionally biased region" description="Polar residues" evidence="1">
    <location>
        <begin position="1"/>
        <end position="17"/>
    </location>
</feature>
<dbReference type="PANTHER" id="PTHR46333">
    <property type="entry name" value="CYTOKINESIS PROTEIN 3"/>
    <property type="match status" value="1"/>
</dbReference>
<dbReference type="PROSITE" id="PS50245">
    <property type="entry name" value="CAP_GLY_2"/>
    <property type="match status" value="1"/>
</dbReference>
<dbReference type="Pfam" id="PF23265">
    <property type="entry name" value="Ig-like_KY"/>
    <property type="match status" value="3"/>
</dbReference>
<dbReference type="PANTHER" id="PTHR46333:SF2">
    <property type="entry name" value="CYTOKINESIS PROTEIN 3"/>
    <property type="match status" value="1"/>
</dbReference>
<evidence type="ECO:0000256" key="1">
    <source>
        <dbReference type="SAM" id="MobiDB-lite"/>
    </source>
</evidence>
<feature type="domain" description="CAP-Gly" evidence="2">
    <location>
        <begin position="90"/>
        <end position="133"/>
    </location>
</feature>